<protein>
    <recommendedName>
        <fullName evidence="3">HEAT repeat domain-containing protein</fullName>
    </recommendedName>
</protein>
<gene>
    <name evidence="1" type="ORF">MQP27_33765</name>
</gene>
<comment type="caution">
    <text evidence="1">The sequence shown here is derived from an EMBL/GenBank/DDBJ whole genome shotgun (WGS) entry which is preliminary data.</text>
</comment>
<dbReference type="EMBL" id="JALDAY010000011">
    <property type="protein sequence ID" value="MCI3276056.1"/>
    <property type="molecule type" value="Genomic_DNA"/>
</dbReference>
<dbReference type="InterPro" id="IPR016024">
    <property type="entry name" value="ARM-type_fold"/>
</dbReference>
<dbReference type="RefSeq" id="WP_242772073.1">
    <property type="nucleotide sequence ID" value="NZ_JALDAY010000011.1"/>
</dbReference>
<keyword evidence="2" id="KW-1185">Reference proteome</keyword>
<dbReference type="InterPro" id="IPR049796">
    <property type="entry name" value="CdiI_Ct-like"/>
</dbReference>
<dbReference type="SUPFAM" id="SSF48371">
    <property type="entry name" value="ARM repeat"/>
    <property type="match status" value="1"/>
</dbReference>
<evidence type="ECO:0008006" key="3">
    <source>
        <dbReference type="Google" id="ProtNLM"/>
    </source>
</evidence>
<evidence type="ECO:0000313" key="1">
    <source>
        <dbReference type="EMBL" id="MCI3276056.1"/>
    </source>
</evidence>
<evidence type="ECO:0000313" key="2">
    <source>
        <dbReference type="Proteomes" id="UP001165269"/>
    </source>
</evidence>
<reference evidence="1" key="1">
    <citation type="submission" date="2022-03" db="EMBL/GenBank/DDBJ databases">
        <title>Streptomyces 7R015 and 7R016 isolated from Barleria lupulina in Thailand.</title>
        <authorList>
            <person name="Kanchanasin P."/>
            <person name="Phongsopitanun W."/>
            <person name="Tanasupawat S."/>
        </authorList>
    </citation>
    <scope>NUCLEOTIDE SEQUENCE</scope>
    <source>
        <strain evidence="1">7R015</strain>
    </source>
</reference>
<name>A0ABS9YHK2_9ACTN</name>
<accession>A0ABS9YHK2</accession>
<dbReference type="Proteomes" id="UP001165269">
    <property type="component" value="Unassembled WGS sequence"/>
</dbReference>
<sequence>MADIRSPSVRLSTKALLRLTCDDPDRAWVEAVVLDCLSPGADPQVRALAVTCLGHLARIRREVSGRIVRRLEELLDDPVLGGRAEDALDDIAVFTRGKSTAKKSDSAEEC</sequence>
<organism evidence="1 2">
    <name type="scientific">Streptomyces cylindrosporus</name>
    <dbReference type="NCBI Taxonomy" id="2927583"/>
    <lineage>
        <taxon>Bacteria</taxon>
        <taxon>Bacillati</taxon>
        <taxon>Actinomycetota</taxon>
        <taxon>Actinomycetes</taxon>
        <taxon>Kitasatosporales</taxon>
        <taxon>Streptomycetaceae</taxon>
        <taxon>Streptomyces</taxon>
    </lineage>
</organism>
<dbReference type="CDD" id="cd20694">
    <property type="entry name" value="CdiI_Ct-like"/>
    <property type="match status" value="1"/>
</dbReference>
<proteinExistence type="predicted"/>